<dbReference type="RefSeq" id="WP_004049773.1">
    <property type="nucleotide sequence ID" value="NZ_AOJE01000064.1"/>
</dbReference>
<feature type="compositionally biased region" description="Acidic residues" evidence="2">
    <location>
        <begin position="87"/>
        <end position="96"/>
    </location>
</feature>
<dbReference type="PROSITE" id="PS50943">
    <property type="entry name" value="HTH_CROC1"/>
    <property type="match status" value="1"/>
</dbReference>
<reference evidence="4 5" key="1">
    <citation type="journal article" date="2014" name="PLoS Genet.">
        <title>Phylogenetically driven sequencing of extremely halophilic archaea reveals strategies for static and dynamic osmo-response.</title>
        <authorList>
            <person name="Becker E.A."/>
            <person name="Seitzer P.M."/>
            <person name="Tritt A."/>
            <person name="Larsen D."/>
            <person name="Krusor M."/>
            <person name="Yao A.I."/>
            <person name="Wu D."/>
            <person name="Madern D."/>
            <person name="Eisen J.A."/>
            <person name="Darling A.E."/>
            <person name="Facciotti M.T."/>
        </authorList>
    </citation>
    <scope>NUCLEOTIDE SEQUENCE [LARGE SCALE GENOMIC DNA]</scope>
    <source>
        <strain evidence="4 5">DSM 1137</strain>
    </source>
</reference>
<dbReference type="NCBIfam" id="TIGR00270">
    <property type="entry name" value="multiprotein bridging factor aMBF1"/>
    <property type="match status" value="1"/>
</dbReference>
<feature type="region of interest" description="Disordered" evidence="2">
    <location>
        <begin position="34"/>
        <end position="96"/>
    </location>
</feature>
<evidence type="ECO:0000256" key="2">
    <source>
        <dbReference type="SAM" id="MobiDB-lite"/>
    </source>
</evidence>
<keyword evidence="1" id="KW-0238">DNA-binding</keyword>
<dbReference type="STRING" id="1227484.C471_13286"/>
<dbReference type="InterPro" id="IPR004451">
    <property type="entry name" value="MJ0586"/>
</dbReference>
<dbReference type="InterPro" id="IPR058562">
    <property type="entry name" value="MJ0586_N"/>
</dbReference>
<dbReference type="CDD" id="cd00093">
    <property type="entry name" value="HTH_XRE"/>
    <property type="match status" value="1"/>
</dbReference>
<evidence type="ECO:0000313" key="5">
    <source>
        <dbReference type="Proteomes" id="UP000011514"/>
    </source>
</evidence>
<gene>
    <name evidence="4" type="ORF">C471_13286</name>
</gene>
<dbReference type="Proteomes" id="UP000011514">
    <property type="component" value="Unassembled WGS sequence"/>
</dbReference>
<evidence type="ECO:0000313" key="4">
    <source>
        <dbReference type="EMBL" id="ELZ37309.1"/>
    </source>
</evidence>
<protein>
    <submittedName>
        <fullName evidence="4">XRE family transcriptional regulator</fullName>
    </submittedName>
</protein>
<name>M0DT53_9EURY</name>
<dbReference type="Pfam" id="PF26602">
    <property type="entry name" value="HVO_2718_N"/>
    <property type="match status" value="1"/>
</dbReference>
<comment type="caution">
    <text evidence="4">The sequence shown here is derived from an EMBL/GenBank/DDBJ whole genome shotgun (WGS) entry which is preliminary data.</text>
</comment>
<dbReference type="Pfam" id="PF01381">
    <property type="entry name" value="HTH_3"/>
    <property type="match status" value="1"/>
</dbReference>
<evidence type="ECO:0000256" key="1">
    <source>
        <dbReference type="ARBA" id="ARBA00023125"/>
    </source>
</evidence>
<dbReference type="Gene3D" id="1.10.260.40">
    <property type="entry name" value="lambda repressor-like DNA-binding domains"/>
    <property type="match status" value="1"/>
</dbReference>
<proteinExistence type="predicted"/>
<feature type="region of interest" description="Disordered" evidence="2">
    <location>
        <begin position="158"/>
        <end position="180"/>
    </location>
</feature>
<dbReference type="SMART" id="SM00530">
    <property type="entry name" value="HTH_XRE"/>
    <property type="match status" value="1"/>
</dbReference>
<sequence>MPQCEMCGADEASLTTTKVEGAELELCSSCTDFGTEVRDESTGSGGSKYSTSSSTGKSSGSSSGSSGGSSGSSGSSGGSTRPRDMFDDMDEIATDYDEQIRNARESRELSQEELADQLNEKASLIRKLERGDTLPTDDIQRKLESALDISLVEGESVDDADWDSGDAGTMTLGDVVKRKD</sequence>
<dbReference type="InterPro" id="IPR001387">
    <property type="entry name" value="Cro/C1-type_HTH"/>
</dbReference>
<evidence type="ECO:0000259" key="3">
    <source>
        <dbReference type="PROSITE" id="PS50943"/>
    </source>
</evidence>
<feature type="compositionally biased region" description="Low complexity" evidence="2">
    <location>
        <begin position="47"/>
        <end position="64"/>
    </location>
</feature>
<keyword evidence="5" id="KW-1185">Reference proteome</keyword>
<feature type="domain" description="HTH cro/C1-type" evidence="3">
    <location>
        <begin position="100"/>
        <end position="154"/>
    </location>
</feature>
<dbReference type="GO" id="GO:0003677">
    <property type="term" value="F:DNA binding"/>
    <property type="evidence" value="ECO:0007669"/>
    <property type="project" value="UniProtKB-KW"/>
</dbReference>
<accession>M0DT53</accession>
<dbReference type="PANTHER" id="PTHR10245">
    <property type="entry name" value="ENDOTHELIAL DIFFERENTIATION-RELATED FACTOR 1 MULTIPROTEIN BRIDGING FACTOR 1"/>
    <property type="match status" value="1"/>
</dbReference>
<dbReference type="InterPro" id="IPR010982">
    <property type="entry name" value="Lambda_DNA-bd_dom_sf"/>
</dbReference>
<dbReference type="PANTHER" id="PTHR10245:SF15">
    <property type="entry name" value="ENDOTHELIAL DIFFERENTIATION-RELATED FACTOR 1"/>
    <property type="match status" value="1"/>
</dbReference>
<feature type="compositionally biased region" description="Gly residues" evidence="2">
    <location>
        <begin position="65"/>
        <end position="77"/>
    </location>
</feature>
<dbReference type="EMBL" id="AOJE01000064">
    <property type="protein sequence ID" value="ELZ37309.1"/>
    <property type="molecule type" value="Genomic_DNA"/>
</dbReference>
<dbReference type="OrthoDB" id="11138at2157"/>
<organism evidence="4 5">
    <name type="scientific">Halorubrum saccharovorum DSM 1137</name>
    <dbReference type="NCBI Taxonomy" id="1227484"/>
    <lineage>
        <taxon>Archaea</taxon>
        <taxon>Methanobacteriati</taxon>
        <taxon>Methanobacteriota</taxon>
        <taxon>Stenosarchaea group</taxon>
        <taxon>Halobacteria</taxon>
        <taxon>Halobacteriales</taxon>
        <taxon>Haloferacaceae</taxon>
        <taxon>Halorubrum</taxon>
    </lineage>
</organism>
<dbReference type="eggNOG" id="arCOG01863">
    <property type="taxonomic scope" value="Archaea"/>
</dbReference>
<dbReference type="AlphaFoldDB" id="M0DT53"/>
<dbReference type="SUPFAM" id="SSF47413">
    <property type="entry name" value="lambda repressor-like DNA-binding domains"/>
    <property type="match status" value="1"/>
</dbReference>
<dbReference type="PATRIC" id="fig|1227484.4.peg.2618"/>